<accession>A0A0A9EWH1</accession>
<protein>
    <submittedName>
        <fullName evidence="1">Uncharacterized protein</fullName>
    </submittedName>
</protein>
<reference evidence="1" key="2">
    <citation type="journal article" date="2015" name="Data Brief">
        <title>Shoot transcriptome of the giant reed, Arundo donax.</title>
        <authorList>
            <person name="Barrero R.A."/>
            <person name="Guerrero F.D."/>
            <person name="Moolhuijzen P."/>
            <person name="Goolsby J.A."/>
            <person name="Tidwell J."/>
            <person name="Bellgard S.E."/>
            <person name="Bellgard M.I."/>
        </authorList>
    </citation>
    <scope>NUCLEOTIDE SEQUENCE</scope>
    <source>
        <tissue evidence="1">Shoot tissue taken approximately 20 cm above the soil surface</tissue>
    </source>
</reference>
<dbReference type="EMBL" id="GBRH01197503">
    <property type="protein sequence ID" value="JAE00393.1"/>
    <property type="molecule type" value="Transcribed_RNA"/>
</dbReference>
<organism evidence="1">
    <name type="scientific">Arundo donax</name>
    <name type="common">Giant reed</name>
    <name type="synonym">Donax arundinaceus</name>
    <dbReference type="NCBI Taxonomy" id="35708"/>
    <lineage>
        <taxon>Eukaryota</taxon>
        <taxon>Viridiplantae</taxon>
        <taxon>Streptophyta</taxon>
        <taxon>Embryophyta</taxon>
        <taxon>Tracheophyta</taxon>
        <taxon>Spermatophyta</taxon>
        <taxon>Magnoliopsida</taxon>
        <taxon>Liliopsida</taxon>
        <taxon>Poales</taxon>
        <taxon>Poaceae</taxon>
        <taxon>PACMAD clade</taxon>
        <taxon>Arundinoideae</taxon>
        <taxon>Arundineae</taxon>
        <taxon>Arundo</taxon>
    </lineage>
</organism>
<dbReference type="AlphaFoldDB" id="A0A0A9EWH1"/>
<reference evidence="1" key="1">
    <citation type="submission" date="2014-09" db="EMBL/GenBank/DDBJ databases">
        <authorList>
            <person name="Magalhaes I.L.F."/>
            <person name="Oliveira U."/>
            <person name="Santos F.R."/>
            <person name="Vidigal T.H.D.A."/>
            <person name="Brescovit A.D."/>
            <person name="Santos A.J."/>
        </authorList>
    </citation>
    <scope>NUCLEOTIDE SEQUENCE</scope>
    <source>
        <tissue evidence="1">Shoot tissue taken approximately 20 cm above the soil surface</tissue>
    </source>
</reference>
<sequence>MVQTKLLRHKQPFQLRHKGSNVYNVNEEFVAGFTVQNQHTTMPVQSFRSL</sequence>
<proteinExistence type="predicted"/>
<evidence type="ECO:0000313" key="1">
    <source>
        <dbReference type="EMBL" id="JAE00393.1"/>
    </source>
</evidence>
<name>A0A0A9EWH1_ARUDO</name>